<dbReference type="AlphaFoldDB" id="A0A1E3VR89"/>
<proteinExistence type="predicted"/>
<gene>
    <name evidence="3" type="ORF">AUC69_02185</name>
</gene>
<feature type="transmembrane region" description="Helical" evidence="2">
    <location>
        <begin position="138"/>
        <end position="161"/>
    </location>
</feature>
<dbReference type="OrthoDB" id="8550083at2"/>
<organism evidence="3 4">
    <name type="scientific">Methyloceanibacter superfactus</name>
    <dbReference type="NCBI Taxonomy" id="1774969"/>
    <lineage>
        <taxon>Bacteria</taxon>
        <taxon>Pseudomonadati</taxon>
        <taxon>Pseudomonadota</taxon>
        <taxon>Alphaproteobacteria</taxon>
        <taxon>Hyphomicrobiales</taxon>
        <taxon>Hyphomicrobiaceae</taxon>
        <taxon>Methyloceanibacter</taxon>
    </lineage>
</organism>
<keyword evidence="4" id="KW-1185">Reference proteome</keyword>
<evidence type="ECO:0000313" key="4">
    <source>
        <dbReference type="Proteomes" id="UP000094472"/>
    </source>
</evidence>
<accession>A0A1E3VR89</accession>
<feature type="transmembrane region" description="Helical" evidence="2">
    <location>
        <begin position="77"/>
        <end position="95"/>
    </location>
</feature>
<keyword evidence="2" id="KW-0472">Membrane</keyword>
<evidence type="ECO:0008006" key="5">
    <source>
        <dbReference type="Google" id="ProtNLM"/>
    </source>
</evidence>
<feature type="transmembrane region" description="Helical" evidence="2">
    <location>
        <begin position="191"/>
        <end position="224"/>
    </location>
</feature>
<keyword evidence="2" id="KW-0812">Transmembrane</keyword>
<dbReference type="EMBL" id="LPWF01000033">
    <property type="protein sequence ID" value="ODR96048.1"/>
    <property type="molecule type" value="Genomic_DNA"/>
</dbReference>
<evidence type="ECO:0000313" key="3">
    <source>
        <dbReference type="EMBL" id="ODR96048.1"/>
    </source>
</evidence>
<protein>
    <recommendedName>
        <fullName evidence="5">Exopolysaccharide biosynthesis protein exod</fullName>
    </recommendedName>
</protein>
<reference evidence="3 4" key="1">
    <citation type="journal article" date="2016" name="Environ. Microbiol.">
        <title>New Methyloceanibacter diversity from North Sea sediments includes methanotroph containing solely the soluble methane monooxygenase.</title>
        <authorList>
            <person name="Vekeman B."/>
            <person name="Kerckhof F.M."/>
            <person name="Cremers G."/>
            <person name="de Vos P."/>
            <person name="Vandamme P."/>
            <person name="Boon N."/>
            <person name="Op den Camp H.J."/>
            <person name="Heylen K."/>
        </authorList>
    </citation>
    <scope>NUCLEOTIDE SEQUENCE [LARGE SCALE GENOMIC DNA]</scope>
    <source>
        <strain evidence="3 4">R-67175</strain>
    </source>
</reference>
<dbReference type="PANTHER" id="PTHR41795:SF1">
    <property type="entry name" value="EXOPOLYSACCHARIDE SYNTHESIS PROTEIN"/>
    <property type="match status" value="1"/>
</dbReference>
<dbReference type="InterPro" id="IPR010331">
    <property type="entry name" value="ExoD"/>
</dbReference>
<name>A0A1E3VR89_9HYPH</name>
<evidence type="ECO:0000256" key="1">
    <source>
        <dbReference type="SAM" id="MobiDB-lite"/>
    </source>
</evidence>
<comment type="caution">
    <text evidence="3">The sequence shown here is derived from an EMBL/GenBank/DDBJ whole genome shotgun (WGS) entry which is preliminary data.</text>
</comment>
<dbReference type="RefSeq" id="WP_083239449.1">
    <property type="nucleotide sequence ID" value="NZ_LPWF01000033.1"/>
</dbReference>
<dbReference type="Proteomes" id="UP000094472">
    <property type="component" value="Unassembled WGS sequence"/>
</dbReference>
<dbReference type="PIRSF" id="PIRSF033239">
    <property type="entry name" value="ExoD"/>
    <property type="match status" value="1"/>
</dbReference>
<dbReference type="PANTHER" id="PTHR41795">
    <property type="entry name" value="EXOPOLYSACCHARIDE SYNTHESIS PROTEIN"/>
    <property type="match status" value="1"/>
</dbReference>
<keyword evidence="2" id="KW-1133">Transmembrane helix</keyword>
<dbReference type="Pfam" id="PF06055">
    <property type="entry name" value="ExoD"/>
    <property type="match status" value="1"/>
</dbReference>
<feature type="region of interest" description="Disordered" evidence="1">
    <location>
        <begin position="1"/>
        <end position="24"/>
    </location>
</feature>
<sequence length="225" mass="23803">MDSITTPPLEGTMDTGPGAAAAPNGRRTSALLRDFIDGQTGERVSVGALRDALGDRGFGVLLLIFALPNLVPFSVPMLSAVLGLPLVILAAQLTYGRHEPWLPDWITSRSFAREGFAAVANRALPSLERIERLLRPRLTWLLTWRGERLVGAIVLLLALILTLPIPFANLIPALGIAIFGLAIVEKDGLAVVAGLFVALASVIVASTVVFGLVKAALLVIATFLA</sequence>
<evidence type="ECO:0000256" key="2">
    <source>
        <dbReference type="SAM" id="Phobius"/>
    </source>
</evidence>